<keyword evidence="4" id="KW-0496">Mitochondrion</keyword>
<dbReference type="InterPro" id="IPR047988">
    <property type="entry name" value="Ribosomal_uS7m_fungi"/>
</dbReference>
<dbReference type="GO" id="GO:0005840">
    <property type="term" value="C:ribosome"/>
    <property type="evidence" value="ECO:0007669"/>
    <property type="project" value="UniProtKB-KW"/>
</dbReference>
<keyword evidence="11" id="KW-1185">Reference proteome</keyword>
<comment type="similarity">
    <text evidence="2">Belongs to the universal ribosomal protein uS7 family.</text>
</comment>
<proteinExistence type="inferred from homology"/>
<reference evidence="10" key="1">
    <citation type="submission" date="2019-07" db="EMBL/GenBank/DDBJ databases">
        <title>Hyphodiscus hymeniophilus genome sequencing and assembly.</title>
        <authorList>
            <person name="Kramer G."/>
            <person name="Nodwell J."/>
        </authorList>
    </citation>
    <scope>NUCLEOTIDE SEQUENCE</scope>
    <source>
        <strain evidence="10">ATCC 34498</strain>
    </source>
</reference>
<evidence type="ECO:0000256" key="4">
    <source>
        <dbReference type="ARBA" id="ARBA00023128"/>
    </source>
</evidence>
<comment type="subcellular location">
    <subcellularLocation>
        <location evidence="1">Mitochondrion</location>
    </subcellularLocation>
</comment>
<dbReference type="EMBL" id="VNKQ01000009">
    <property type="protein sequence ID" value="KAG0648944.1"/>
    <property type="molecule type" value="Genomic_DNA"/>
</dbReference>
<keyword evidence="3" id="KW-0689">Ribosomal protein</keyword>
<evidence type="ECO:0000259" key="9">
    <source>
        <dbReference type="Pfam" id="PF00177"/>
    </source>
</evidence>
<dbReference type="AlphaFoldDB" id="A0A9P7AXB5"/>
<dbReference type="GO" id="GO:1990904">
    <property type="term" value="C:ribonucleoprotein complex"/>
    <property type="evidence" value="ECO:0007669"/>
    <property type="project" value="UniProtKB-KW"/>
</dbReference>
<comment type="caution">
    <text evidence="10">The sequence shown here is derived from an EMBL/GenBank/DDBJ whole genome shotgun (WGS) entry which is preliminary data.</text>
</comment>
<dbReference type="OrthoDB" id="9972728at2759"/>
<dbReference type="InterPro" id="IPR000235">
    <property type="entry name" value="Ribosomal_uS7"/>
</dbReference>
<gene>
    <name evidence="10" type="ORF">D0Z07_4658</name>
</gene>
<sequence length="332" mass="36066">MPPRLNLLGATRSLAIRPRPSIVSRQTRVFQAVSRRGFADEKDPKPAAGPNQDVLPHVSEEAGDMSKITGETGPDVGQGTPVQEILERDEEGKSKAPEVIKEQINDKKAAEDTTFDNLLALGQMQNAADGLQLDDPAVLEGLGHKFGLPQLPLPSNNNLKHRYDPVVSQVTNLLMKHGKKGVAQRNMSYILNHLRTAPPPVPNPARPLVPGSPLPSRLPLDPIQYLTVAIDSISPLVRIKSLKGVAGGGAALPIPVPLTVKQRRRQAVQWILDATSKKQSRGSGKSQFAQRFAEELISVVEGRSGAWDRRGMIHKSATSARANLNNRAVKRF</sequence>
<feature type="domain" description="Small ribosomal subunit protein uS7" evidence="9">
    <location>
        <begin position="164"/>
        <end position="321"/>
    </location>
</feature>
<evidence type="ECO:0000313" key="11">
    <source>
        <dbReference type="Proteomes" id="UP000785200"/>
    </source>
</evidence>
<evidence type="ECO:0000256" key="6">
    <source>
        <dbReference type="ARBA" id="ARBA00037226"/>
    </source>
</evidence>
<comment type="function">
    <text evidence="6">Component of the mitochondrial ribosome (mitoribosome), a dedicated translation machinery responsible for the synthesis of mitochondrial genome-encoded proteins, including at least some of the essential transmembrane subunits of the mitochondrial respiratory chain. The mitoribosomes are attached to the mitochondrial inner membrane and translation products are cotranslationally integrated into the membrane.</text>
</comment>
<organism evidence="10 11">
    <name type="scientific">Hyphodiscus hymeniophilus</name>
    <dbReference type="NCBI Taxonomy" id="353542"/>
    <lineage>
        <taxon>Eukaryota</taxon>
        <taxon>Fungi</taxon>
        <taxon>Dikarya</taxon>
        <taxon>Ascomycota</taxon>
        <taxon>Pezizomycotina</taxon>
        <taxon>Leotiomycetes</taxon>
        <taxon>Helotiales</taxon>
        <taxon>Hyphodiscaceae</taxon>
        <taxon>Hyphodiscus</taxon>
    </lineage>
</organism>
<feature type="region of interest" description="Disordered" evidence="8">
    <location>
        <begin position="36"/>
        <end position="57"/>
    </location>
</feature>
<dbReference type="InterPro" id="IPR036823">
    <property type="entry name" value="Ribosomal_uS7_dom_sf"/>
</dbReference>
<dbReference type="PANTHER" id="PTHR11205">
    <property type="entry name" value="RIBOSOMAL PROTEIN S7"/>
    <property type="match status" value="1"/>
</dbReference>
<keyword evidence="5" id="KW-0687">Ribonucleoprotein</keyword>
<evidence type="ECO:0000256" key="8">
    <source>
        <dbReference type="SAM" id="MobiDB-lite"/>
    </source>
</evidence>
<protein>
    <recommendedName>
        <fullName evidence="7">Small ribosomal subunit protein uS7m</fullName>
    </recommendedName>
</protein>
<dbReference type="Pfam" id="PF00177">
    <property type="entry name" value="Ribosomal_S7"/>
    <property type="match status" value="1"/>
</dbReference>
<dbReference type="FunFam" id="1.10.455.10:FF:000006">
    <property type="entry name" value="37S ribosomal protein S7, mitochondrial"/>
    <property type="match status" value="1"/>
</dbReference>
<dbReference type="InterPro" id="IPR023798">
    <property type="entry name" value="Ribosomal_uS7_dom"/>
</dbReference>
<evidence type="ECO:0000256" key="5">
    <source>
        <dbReference type="ARBA" id="ARBA00023274"/>
    </source>
</evidence>
<evidence type="ECO:0000256" key="7">
    <source>
        <dbReference type="ARBA" id="ARBA00039306"/>
    </source>
</evidence>
<dbReference type="CDD" id="cd14868">
    <property type="entry name" value="uS7_Mitochondria_Fungi"/>
    <property type="match status" value="1"/>
</dbReference>
<dbReference type="GO" id="GO:0005739">
    <property type="term" value="C:mitochondrion"/>
    <property type="evidence" value="ECO:0007669"/>
    <property type="project" value="UniProtKB-SubCell"/>
</dbReference>
<accession>A0A9P7AXB5</accession>
<dbReference type="Gene3D" id="1.10.455.10">
    <property type="entry name" value="Ribosomal protein S7 domain"/>
    <property type="match status" value="1"/>
</dbReference>
<dbReference type="Proteomes" id="UP000785200">
    <property type="component" value="Unassembled WGS sequence"/>
</dbReference>
<evidence type="ECO:0000313" key="10">
    <source>
        <dbReference type="EMBL" id="KAG0648944.1"/>
    </source>
</evidence>
<name>A0A9P7AXB5_9HELO</name>
<dbReference type="SUPFAM" id="SSF47973">
    <property type="entry name" value="Ribosomal protein S7"/>
    <property type="match status" value="1"/>
</dbReference>
<evidence type="ECO:0000256" key="1">
    <source>
        <dbReference type="ARBA" id="ARBA00004173"/>
    </source>
</evidence>
<evidence type="ECO:0000256" key="3">
    <source>
        <dbReference type="ARBA" id="ARBA00022980"/>
    </source>
</evidence>
<evidence type="ECO:0000256" key="2">
    <source>
        <dbReference type="ARBA" id="ARBA00007151"/>
    </source>
</evidence>
<dbReference type="GO" id="GO:0006412">
    <property type="term" value="P:translation"/>
    <property type="evidence" value="ECO:0007669"/>
    <property type="project" value="InterPro"/>
</dbReference>